<evidence type="ECO:0000313" key="2">
    <source>
        <dbReference type="Proteomes" id="UP000499080"/>
    </source>
</evidence>
<evidence type="ECO:0000313" key="1">
    <source>
        <dbReference type="EMBL" id="GBN58463.1"/>
    </source>
</evidence>
<proteinExistence type="predicted"/>
<dbReference type="EMBL" id="BGPR01012936">
    <property type="protein sequence ID" value="GBN58463.1"/>
    <property type="molecule type" value="Genomic_DNA"/>
</dbReference>
<dbReference type="AlphaFoldDB" id="A0A4Y2Q5V7"/>
<evidence type="ECO:0008006" key="3">
    <source>
        <dbReference type="Google" id="ProtNLM"/>
    </source>
</evidence>
<sequence>MLKENTLGIPLREELSGRSMKNPYFLAGDSVFALSENLMKPGDFARRTRQRIFNYRLSRARWVVENDFDRFDLDEEKDPCCCKSSYEETFELRGQRTFFQAARAVVLRGGEVLLHMLWRDIREFESSIWQEHYNKLVNHPAHFDMPPLEEEYENIPEDKPRYLDEWMLVAGVEPNSELGHPIEIGCQETDVPKLLFVPRRNASSSICTREWAERN</sequence>
<gene>
    <name evidence="1" type="ORF">AVEN_187341_1</name>
</gene>
<dbReference type="OrthoDB" id="8189124at2759"/>
<accession>A0A4Y2Q5V7</accession>
<dbReference type="Proteomes" id="UP000499080">
    <property type="component" value="Unassembled WGS sequence"/>
</dbReference>
<organism evidence="1 2">
    <name type="scientific">Araneus ventricosus</name>
    <name type="common">Orbweaver spider</name>
    <name type="synonym">Epeira ventricosa</name>
    <dbReference type="NCBI Taxonomy" id="182803"/>
    <lineage>
        <taxon>Eukaryota</taxon>
        <taxon>Metazoa</taxon>
        <taxon>Ecdysozoa</taxon>
        <taxon>Arthropoda</taxon>
        <taxon>Chelicerata</taxon>
        <taxon>Arachnida</taxon>
        <taxon>Araneae</taxon>
        <taxon>Araneomorphae</taxon>
        <taxon>Entelegynae</taxon>
        <taxon>Araneoidea</taxon>
        <taxon>Araneidae</taxon>
        <taxon>Araneus</taxon>
    </lineage>
</organism>
<protein>
    <recommendedName>
        <fullName evidence="3">DDE Tnp4 domain-containing protein</fullName>
    </recommendedName>
</protein>
<reference evidence="1 2" key="1">
    <citation type="journal article" date="2019" name="Sci. Rep.">
        <title>Orb-weaving spider Araneus ventricosus genome elucidates the spidroin gene catalogue.</title>
        <authorList>
            <person name="Kono N."/>
            <person name="Nakamura H."/>
            <person name="Ohtoshi R."/>
            <person name="Moran D.A.P."/>
            <person name="Shinohara A."/>
            <person name="Yoshida Y."/>
            <person name="Fujiwara M."/>
            <person name="Mori M."/>
            <person name="Tomita M."/>
            <person name="Arakawa K."/>
        </authorList>
    </citation>
    <scope>NUCLEOTIDE SEQUENCE [LARGE SCALE GENOMIC DNA]</scope>
</reference>
<name>A0A4Y2Q5V7_ARAVE</name>
<keyword evidence="2" id="KW-1185">Reference proteome</keyword>
<comment type="caution">
    <text evidence="1">The sequence shown here is derived from an EMBL/GenBank/DDBJ whole genome shotgun (WGS) entry which is preliminary data.</text>
</comment>